<dbReference type="EMBL" id="CT868385">
    <property type="protein sequence ID" value="CAK80949.1"/>
    <property type="molecule type" value="Genomic_DNA"/>
</dbReference>
<evidence type="ECO:0008006" key="4">
    <source>
        <dbReference type="Google" id="ProtNLM"/>
    </source>
</evidence>
<dbReference type="InParanoid" id="A0DD32"/>
<evidence type="ECO:0000256" key="1">
    <source>
        <dbReference type="SAM" id="Phobius"/>
    </source>
</evidence>
<dbReference type="GO" id="GO:0007131">
    <property type="term" value="P:reciprocal meiotic recombination"/>
    <property type="evidence" value="ECO:0000318"/>
    <property type="project" value="GO_Central"/>
</dbReference>
<keyword evidence="3" id="KW-1185">Reference proteome</keyword>
<dbReference type="HOGENOM" id="CLU_418879_0_0_1"/>
<feature type="transmembrane region" description="Helical" evidence="1">
    <location>
        <begin position="30"/>
        <end position="51"/>
    </location>
</feature>
<keyword evidence="1" id="KW-0472">Membrane</keyword>
<gene>
    <name evidence="2" type="ORF">GSPATT00015808001</name>
</gene>
<dbReference type="RefSeq" id="XP_001448346.1">
    <property type="nucleotide sequence ID" value="XM_001448309.1"/>
</dbReference>
<dbReference type="OrthoDB" id="293729at2759"/>
<dbReference type="OMA" id="AQEEMIT"/>
<evidence type="ECO:0000313" key="3">
    <source>
        <dbReference type="Proteomes" id="UP000000600"/>
    </source>
</evidence>
<dbReference type="PANTHER" id="PTHR31398">
    <property type="entry name" value="MEIOTIC NUCLEAR DIVISION PROTEIN 1 HOMOLOG"/>
    <property type="match status" value="1"/>
</dbReference>
<evidence type="ECO:0000313" key="2">
    <source>
        <dbReference type="EMBL" id="CAK80949.1"/>
    </source>
</evidence>
<name>A0DD32_PARTE</name>
<dbReference type="eggNOG" id="ENOG502T11U">
    <property type="taxonomic scope" value="Eukaryota"/>
</dbReference>
<protein>
    <recommendedName>
        <fullName evidence="4">Transmembrane protein</fullName>
    </recommendedName>
</protein>
<keyword evidence="1" id="KW-0812">Transmembrane</keyword>
<proteinExistence type="predicted"/>
<dbReference type="GeneID" id="5034131"/>
<reference evidence="2 3" key="1">
    <citation type="journal article" date="2006" name="Nature">
        <title>Global trends of whole-genome duplications revealed by the ciliate Paramecium tetraurelia.</title>
        <authorList>
            <consortium name="Genoscope"/>
            <person name="Aury J.-M."/>
            <person name="Jaillon O."/>
            <person name="Duret L."/>
            <person name="Noel B."/>
            <person name="Jubin C."/>
            <person name="Porcel B.M."/>
            <person name="Segurens B."/>
            <person name="Daubin V."/>
            <person name="Anthouard V."/>
            <person name="Aiach N."/>
            <person name="Arnaiz O."/>
            <person name="Billaut A."/>
            <person name="Beisson J."/>
            <person name="Blanc I."/>
            <person name="Bouhouche K."/>
            <person name="Camara F."/>
            <person name="Duharcourt S."/>
            <person name="Guigo R."/>
            <person name="Gogendeau D."/>
            <person name="Katinka M."/>
            <person name="Keller A.-M."/>
            <person name="Kissmehl R."/>
            <person name="Klotz C."/>
            <person name="Koll F."/>
            <person name="Le Moue A."/>
            <person name="Lepere C."/>
            <person name="Malinsky S."/>
            <person name="Nowacki M."/>
            <person name="Nowak J.K."/>
            <person name="Plattner H."/>
            <person name="Poulain J."/>
            <person name="Ruiz F."/>
            <person name="Serrano V."/>
            <person name="Zagulski M."/>
            <person name="Dessen P."/>
            <person name="Betermier M."/>
            <person name="Weissenbach J."/>
            <person name="Scarpelli C."/>
            <person name="Schachter V."/>
            <person name="Sperling L."/>
            <person name="Meyer E."/>
            <person name="Cohen J."/>
            <person name="Wincker P."/>
        </authorList>
    </citation>
    <scope>NUCLEOTIDE SEQUENCE [LARGE SCALE GENOMIC DNA]</scope>
    <source>
        <strain evidence="2 3">Stock d4-2</strain>
    </source>
</reference>
<dbReference type="PANTHER" id="PTHR31398:SF0">
    <property type="entry name" value="MEIOTIC NUCLEAR DIVISION PROTEIN 1 HOMOLOG"/>
    <property type="match status" value="1"/>
</dbReference>
<dbReference type="Proteomes" id="UP000000600">
    <property type="component" value="Unassembled WGS sequence"/>
</dbReference>
<dbReference type="AlphaFoldDB" id="A0DD32"/>
<accession>A0DD32</accession>
<sequence length="644" mass="75906">MILLRLIRRADVLVKPFQFNVHNRKRTQTLIGGIFSILLFVTYILYGISLFNRQELNQNTIYAGSQSDFQDDYSLNQSIVKFAVEISPISKEPFENYTYIQQYLNLDVFYIDQRRVSEVVGYKRNQTKLIMKKCEKTYINGFNFQNATLTENQKEQLLCFEGQFNISGQFYDPVFQYVKIQLNICDNQTNPDCKSIQEIEKFISQGQNYILKKTSINIDLFIKGDRIKKALNMSAPAETYPKNMFWRLTTGVANNEDIYMAPISLDIKKNSLFAKLTTQGSNQNIFKSAAIFKSERRQESINLSYGVLMNSFYLRAGSESFYYFSYQQDWLVILLSSISETTSLIVTFLRILQFFYGFYNKHKTFETLMNNVFKFDITKNTRSDFEENMQGSGMHIDPQQNVLIKKQKLEKIINFTIQYPMWRYILYKLSKLFLCLKQRFNLCQIAQEEMITISQLAKNKIQNDLDLTNILKKLYEIDCLKLLLFDDDQLLIFNSFSSPVFEDNMVQQQHFQEIVKLQGYRRSLRTQTFSKVDFKFVNSQKLPFTQKLKKLSRFFSAQMLPNNAEELTNIFRKILEDQNVNFKKNQKLLKFAQSNYSLYKLVQQYCYASANVTVERKTNEALSLEGEDRHNVQNLQVHMRTLNK</sequence>
<organism evidence="2 3">
    <name type="scientific">Paramecium tetraurelia</name>
    <dbReference type="NCBI Taxonomy" id="5888"/>
    <lineage>
        <taxon>Eukaryota</taxon>
        <taxon>Sar</taxon>
        <taxon>Alveolata</taxon>
        <taxon>Ciliophora</taxon>
        <taxon>Intramacronucleata</taxon>
        <taxon>Oligohymenophorea</taxon>
        <taxon>Peniculida</taxon>
        <taxon>Parameciidae</taxon>
        <taxon>Paramecium</taxon>
    </lineage>
</organism>
<keyword evidence="1" id="KW-1133">Transmembrane helix</keyword>
<dbReference type="KEGG" id="ptm:GSPATT00015808001"/>